<gene>
    <name evidence="1" type="ORF">GR303_02215</name>
</gene>
<sequence length="145" mass="16674">MALHLIKLCVGCDSITDLEEWIEENRALHRRLGREYEQTHTTRMVPKRVDELLDGGSLFWVIKGQVAARQRLLDVRPFTDGDGIGRCRLLLEPKVIPVQPRPFRPFQGWRYLDPKDAPRDIDGNSGDLASMPEDMRRELAELGLL</sequence>
<dbReference type="InterPro" id="IPR008320">
    <property type="entry name" value="UCP032025"/>
</dbReference>
<dbReference type="EMBL" id="JAAAXJ010000001">
    <property type="protein sequence ID" value="NBJ23174.1"/>
    <property type="molecule type" value="Genomic_DNA"/>
</dbReference>
<reference evidence="1 2" key="1">
    <citation type="submission" date="2020-01" db="EMBL/GenBank/DDBJ databases">
        <title>Microvirga sp. nov., an arsenate reduction bacterium isolated from Tibet hotspring sediments.</title>
        <authorList>
            <person name="Yuan C.-G."/>
        </authorList>
    </citation>
    <scope>NUCLEOTIDE SEQUENCE [LARGE SCALE GENOMIC DNA]</scope>
    <source>
        <strain evidence="1 2">SYSU G3D203</strain>
    </source>
</reference>
<keyword evidence="2" id="KW-1185">Reference proteome</keyword>
<accession>A0ABW9YST4</accession>
<evidence type="ECO:0000313" key="1">
    <source>
        <dbReference type="EMBL" id="NBJ23174.1"/>
    </source>
</evidence>
<dbReference type="Proteomes" id="UP000818323">
    <property type="component" value="Unassembled WGS sequence"/>
</dbReference>
<dbReference type="Pfam" id="PF07370">
    <property type="entry name" value="DUF1489"/>
    <property type="match status" value="1"/>
</dbReference>
<dbReference type="PIRSF" id="PIRSF032025">
    <property type="entry name" value="UCP032025"/>
    <property type="match status" value="1"/>
</dbReference>
<name>A0ABW9YST4_9HYPH</name>
<evidence type="ECO:0000313" key="2">
    <source>
        <dbReference type="Proteomes" id="UP000818323"/>
    </source>
</evidence>
<organism evidence="1 2">
    <name type="scientific">Microvirga arsenatis</name>
    <dbReference type="NCBI Taxonomy" id="2692265"/>
    <lineage>
        <taxon>Bacteria</taxon>
        <taxon>Pseudomonadati</taxon>
        <taxon>Pseudomonadota</taxon>
        <taxon>Alphaproteobacteria</taxon>
        <taxon>Hyphomicrobiales</taxon>
        <taxon>Methylobacteriaceae</taxon>
        <taxon>Microvirga</taxon>
    </lineage>
</organism>
<protein>
    <submittedName>
        <fullName evidence="1">DUF1489 family protein</fullName>
    </submittedName>
</protein>
<proteinExistence type="predicted"/>
<dbReference type="RefSeq" id="WP_161721765.1">
    <property type="nucleotide sequence ID" value="NZ_JAAAXI010000002.1"/>
</dbReference>
<comment type="caution">
    <text evidence="1">The sequence shown here is derived from an EMBL/GenBank/DDBJ whole genome shotgun (WGS) entry which is preliminary data.</text>
</comment>